<reference evidence="9" key="2">
    <citation type="submission" date="2025-08" db="UniProtKB">
        <authorList>
            <consortium name="Ensembl"/>
        </authorList>
    </citation>
    <scope>IDENTIFICATION</scope>
</reference>
<dbReference type="GeneTree" id="ENSGT00390000017736"/>
<evidence type="ECO:0000256" key="4">
    <source>
        <dbReference type="ARBA" id="ARBA00022530"/>
    </source>
</evidence>
<protein>
    <submittedName>
        <fullName evidence="9">Microfibrillar-associated protein 5-like</fullName>
    </submittedName>
</protein>
<feature type="chain" id="PRO_5034811877" evidence="8">
    <location>
        <begin position="24"/>
        <end position="117"/>
    </location>
</feature>
<dbReference type="AlphaFoldDB" id="A0A8C4SLA1"/>
<dbReference type="PANTHER" id="PTHR16485">
    <property type="entry name" value="MICROFIBRILLAR-ASSOCIATED PROTEIN 2"/>
    <property type="match status" value="1"/>
</dbReference>
<dbReference type="InterPro" id="IPR008673">
    <property type="entry name" value="MAGP"/>
</dbReference>
<gene>
    <name evidence="9" type="primary">mfap5</name>
</gene>
<feature type="signal peptide" evidence="8">
    <location>
        <begin position="1"/>
        <end position="23"/>
    </location>
</feature>
<dbReference type="RefSeq" id="XP_028666015.1">
    <property type="nucleotide sequence ID" value="XM_028810182.2"/>
</dbReference>
<keyword evidence="6" id="KW-1015">Disulfide bond</keyword>
<evidence type="ECO:0000256" key="7">
    <source>
        <dbReference type="ARBA" id="ARBA00023180"/>
    </source>
</evidence>
<keyword evidence="7" id="KW-0325">Glycoprotein</keyword>
<reference evidence="9" key="3">
    <citation type="submission" date="2025-09" db="UniProtKB">
        <authorList>
            <consortium name="Ensembl"/>
        </authorList>
    </citation>
    <scope>IDENTIFICATION</scope>
</reference>
<dbReference type="Pfam" id="PF05507">
    <property type="entry name" value="MAGP"/>
    <property type="match status" value="1"/>
</dbReference>
<dbReference type="Proteomes" id="UP000694620">
    <property type="component" value="Chromosome 9"/>
</dbReference>
<keyword evidence="4" id="KW-0272">Extracellular matrix</keyword>
<keyword evidence="5 8" id="KW-0732">Signal</keyword>
<evidence type="ECO:0000313" key="10">
    <source>
        <dbReference type="Proteomes" id="UP000694620"/>
    </source>
</evidence>
<comment type="similarity">
    <text evidence="2">Belongs to the MFAP family.</text>
</comment>
<dbReference type="Ensembl" id="ENSECRT00000018523.1">
    <property type="protein sequence ID" value="ENSECRP00000018157.1"/>
    <property type="gene ID" value="ENSECRG00000012141.1"/>
</dbReference>
<dbReference type="OrthoDB" id="9947781at2759"/>
<evidence type="ECO:0000256" key="5">
    <source>
        <dbReference type="ARBA" id="ARBA00022729"/>
    </source>
</evidence>
<keyword evidence="10" id="KW-1185">Reference proteome</keyword>
<evidence type="ECO:0000256" key="6">
    <source>
        <dbReference type="ARBA" id="ARBA00023157"/>
    </source>
</evidence>
<accession>A0A8C4SLA1</accession>
<comment type="subcellular location">
    <subcellularLocation>
        <location evidence="1">Secreted</location>
        <location evidence="1">Extracellular space</location>
        <location evidence="1">Extracellular matrix</location>
    </subcellularLocation>
</comment>
<name>A0A8C4SLA1_ERPCA</name>
<evidence type="ECO:0000256" key="3">
    <source>
        <dbReference type="ARBA" id="ARBA00022525"/>
    </source>
</evidence>
<evidence type="ECO:0000256" key="1">
    <source>
        <dbReference type="ARBA" id="ARBA00004498"/>
    </source>
</evidence>
<evidence type="ECO:0000256" key="8">
    <source>
        <dbReference type="SAM" id="SignalP"/>
    </source>
</evidence>
<evidence type="ECO:0000256" key="2">
    <source>
        <dbReference type="ARBA" id="ARBA00005317"/>
    </source>
</evidence>
<organism evidence="9 10">
    <name type="scientific">Erpetoichthys calabaricus</name>
    <name type="common">Rope fish</name>
    <name type="synonym">Calamoichthys calabaricus</name>
    <dbReference type="NCBI Taxonomy" id="27687"/>
    <lineage>
        <taxon>Eukaryota</taxon>
        <taxon>Metazoa</taxon>
        <taxon>Chordata</taxon>
        <taxon>Craniata</taxon>
        <taxon>Vertebrata</taxon>
        <taxon>Euteleostomi</taxon>
        <taxon>Actinopterygii</taxon>
        <taxon>Polypteriformes</taxon>
        <taxon>Polypteridae</taxon>
        <taxon>Erpetoichthys</taxon>
    </lineage>
</organism>
<sequence>MNIFEAAVFLCGLQAFLSGVVTAQETHIGPTDVLPATAEDQLSPDCREEQYPCTRMYSVHYPLKQCIHTLCFYSLRRMYVVNKEICSRVVCLQDDFLKAELCREKAGWPRRMQRSAK</sequence>
<dbReference type="GeneID" id="114658126"/>
<dbReference type="GO" id="GO:0001527">
    <property type="term" value="C:microfibril"/>
    <property type="evidence" value="ECO:0007669"/>
    <property type="project" value="InterPro"/>
</dbReference>
<dbReference type="PANTHER" id="PTHR16485:SF7">
    <property type="entry name" value="MICROFIBRIL-ASSOCIATED PROTEIN 5"/>
    <property type="match status" value="1"/>
</dbReference>
<dbReference type="GO" id="GO:0048048">
    <property type="term" value="P:embryonic eye morphogenesis"/>
    <property type="evidence" value="ECO:0007669"/>
    <property type="project" value="TreeGrafter"/>
</dbReference>
<evidence type="ECO:0000313" key="9">
    <source>
        <dbReference type="Ensembl" id="ENSECRP00000018157.1"/>
    </source>
</evidence>
<proteinExistence type="inferred from homology"/>
<reference evidence="9" key="1">
    <citation type="submission" date="2021-06" db="EMBL/GenBank/DDBJ databases">
        <authorList>
            <consortium name="Wellcome Sanger Institute Data Sharing"/>
        </authorList>
    </citation>
    <scope>NUCLEOTIDE SEQUENCE [LARGE SCALE GENOMIC DNA]</scope>
</reference>
<keyword evidence="3" id="KW-0964">Secreted</keyword>